<dbReference type="GO" id="GO:0032790">
    <property type="term" value="P:ribosome disassembly"/>
    <property type="evidence" value="ECO:0007669"/>
    <property type="project" value="TreeGrafter"/>
</dbReference>
<dbReference type="SUPFAM" id="SSF159065">
    <property type="entry name" value="Dom34/Pelota N-terminal domain-like"/>
    <property type="match status" value="1"/>
</dbReference>
<dbReference type="InterPro" id="IPR058547">
    <property type="entry name" value="Pelota_N"/>
</dbReference>
<name>A0A7S3HQQ8_9STRA</name>
<comment type="cofactor">
    <cofactor evidence="1 6">
        <name>a divalent metal cation</name>
        <dbReference type="ChEBI" id="CHEBI:60240"/>
    </cofactor>
</comment>
<dbReference type="GO" id="GO:0005737">
    <property type="term" value="C:cytoplasm"/>
    <property type="evidence" value="ECO:0007669"/>
    <property type="project" value="UniProtKB-SubCell"/>
</dbReference>
<dbReference type="PANTHER" id="PTHR10853:SF0">
    <property type="entry name" value="PROTEIN PELOTA HOMOLOG"/>
    <property type="match status" value="1"/>
</dbReference>
<reference evidence="9" key="1">
    <citation type="submission" date="2021-01" db="EMBL/GenBank/DDBJ databases">
        <authorList>
            <person name="Corre E."/>
            <person name="Pelletier E."/>
            <person name="Niang G."/>
            <person name="Scheremetjew M."/>
            <person name="Finn R."/>
            <person name="Kale V."/>
            <person name="Holt S."/>
            <person name="Cochrane G."/>
            <person name="Meng A."/>
            <person name="Brown T."/>
            <person name="Cohen L."/>
        </authorList>
    </citation>
    <scope>NUCLEOTIDE SEQUENCE</scope>
    <source>
        <strain evidence="9">CCAP 955/1</strain>
    </source>
</reference>
<dbReference type="InterPro" id="IPR005140">
    <property type="entry name" value="eRF1_Pelota-like_N"/>
</dbReference>
<dbReference type="Pfam" id="PF03464">
    <property type="entry name" value="eRF1_2"/>
    <property type="match status" value="1"/>
</dbReference>
<evidence type="ECO:0000313" key="9">
    <source>
        <dbReference type="EMBL" id="CAE0302035.1"/>
    </source>
</evidence>
<accession>A0A7S3HQQ8</accession>
<dbReference type="Gene3D" id="3.30.420.60">
    <property type="entry name" value="eRF1 domain 2"/>
    <property type="match status" value="1"/>
</dbReference>
<comment type="similarity">
    <text evidence="3 6">Belongs to the eukaryotic release factor 1 family. Pelota subfamily.</text>
</comment>
<dbReference type="FunFam" id="3.30.1330.30:FF:000008">
    <property type="entry name" value="Protein pelota homolog"/>
    <property type="match status" value="1"/>
</dbReference>
<sequence length="406" mass="45335">MKILKQTINIKTCLGCVVVQAEEEDDMYHLYNLINVGDAVEATTVRNVVNESKSGARDKSRIMTKITIQVENIDFDSEQCTLRLKGMSIKENEHLKLGQYHTLTLELNRPCEITKEHWDSLHLEALADMAEPTKKADLAVLTMQEGLANLCLVKAALTKTCAKIERSLPKKRQQGNQAYDTALSKFFSDIYESVQKNINFEVIKVILVGSPGFLKDDFLQYLLDRAVRDECTSLLKNKSKFVKAHTSSGHKRAIEEMLSDPAVSAMVGEAKAADEVRALQTFYDTLAADPDRACYGLSQVTSADEQLAVADLLITDTLCRSSDFAQRSRYVQLIDSVRSNGGKVFQFSSLHCTGEQLNLYTGIAATLRFPLPDIAEEEEEEQVESEADTDEGGDFDVDYDDLQSNF</sequence>
<comment type="function">
    <text evidence="6">Component of the Pelota-HBS1L complex, a complex that recognizes stalled ribosomes and triggers the No-Go Decay (NGD) pathway. In the Pelota-HBS1L complex, pelo recognizes ribosomes stalled at the 3' end of an mRNA and engages stalled ribosomes by destabilizing mRNA in the mRNA channel.</text>
</comment>
<keyword evidence="4 6" id="KW-0963">Cytoplasm</keyword>
<dbReference type="InterPro" id="IPR004405">
    <property type="entry name" value="TF_pelota"/>
</dbReference>
<gene>
    <name evidence="9" type="ORF">SELO1098_LOCUS30891</name>
</gene>
<dbReference type="NCBIfam" id="TIGR00111">
    <property type="entry name" value="pelota"/>
    <property type="match status" value="1"/>
</dbReference>
<feature type="domain" description="eRF1/Pelota-like N-terminal" evidence="8">
    <location>
        <begin position="1"/>
        <end position="131"/>
    </location>
</feature>
<evidence type="ECO:0000256" key="2">
    <source>
        <dbReference type="ARBA" id="ARBA00004496"/>
    </source>
</evidence>
<evidence type="ECO:0000259" key="8">
    <source>
        <dbReference type="SMART" id="SM01194"/>
    </source>
</evidence>
<dbReference type="InterPro" id="IPR042226">
    <property type="entry name" value="eFR1_2_sf"/>
</dbReference>
<comment type="subcellular location">
    <subcellularLocation>
        <location evidence="2 6">Cytoplasm</location>
    </subcellularLocation>
</comment>
<dbReference type="Gene3D" id="3.30.1330.30">
    <property type="match status" value="1"/>
</dbReference>
<dbReference type="AlphaFoldDB" id="A0A7S3HQQ8"/>
<evidence type="ECO:0000256" key="7">
    <source>
        <dbReference type="SAM" id="MobiDB-lite"/>
    </source>
</evidence>
<evidence type="ECO:0000256" key="1">
    <source>
        <dbReference type="ARBA" id="ARBA00001968"/>
    </source>
</evidence>
<evidence type="ECO:0000256" key="3">
    <source>
        <dbReference type="ARBA" id="ARBA00009504"/>
    </source>
</evidence>
<dbReference type="GO" id="GO:0071025">
    <property type="term" value="P:RNA surveillance"/>
    <property type="evidence" value="ECO:0007669"/>
    <property type="project" value="InterPro"/>
</dbReference>
<protein>
    <recommendedName>
        <fullName evidence="6">Protein pelota homolog</fullName>
    </recommendedName>
</protein>
<dbReference type="GO" id="GO:0070481">
    <property type="term" value="P:nuclear-transcribed mRNA catabolic process, non-stop decay"/>
    <property type="evidence" value="ECO:0007669"/>
    <property type="project" value="InterPro"/>
</dbReference>
<dbReference type="Gene3D" id="2.30.30.870">
    <property type="entry name" value="Pelota, domain A"/>
    <property type="match status" value="1"/>
</dbReference>
<dbReference type="PANTHER" id="PTHR10853">
    <property type="entry name" value="PELOTA"/>
    <property type="match status" value="1"/>
</dbReference>
<dbReference type="GO" id="GO:0046872">
    <property type="term" value="F:metal ion binding"/>
    <property type="evidence" value="ECO:0007669"/>
    <property type="project" value="UniProtKB-KW"/>
</dbReference>
<dbReference type="SUPFAM" id="SSF55315">
    <property type="entry name" value="L30e-like"/>
    <property type="match status" value="1"/>
</dbReference>
<keyword evidence="5 6" id="KW-0479">Metal-binding</keyword>
<evidence type="ECO:0000256" key="5">
    <source>
        <dbReference type="ARBA" id="ARBA00022723"/>
    </source>
</evidence>
<dbReference type="InterPro" id="IPR038069">
    <property type="entry name" value="Pelota/DOM34_N"/>
</dbReference>
<dbReference type="Pfam" id="PF03465">
    <property type="entry name" value="eRF1_3"/>
    <property type="match status" value="1"/>
</dbReference>
<feature type="region of interest" description="Disordered" evidence="7">
    <location>
        <begin position="375"/>
        <end position="406"/>
    </location>
</feature>
<dbReference type="GO" id="GO:0070966">
    <property type="term" value="P:nuclear-transcribed mRNA catabolic process, no-go decay"/>
    <property type="evidence" value="ECO:0007669"/>
    <property type="project" value="InterPro"/>
</dbReference>
<dbReference type="SMART" id="SM01194">
    <property type="entry name" value="eRF1_1"/>
    <property type="match status" value="1"/>
</dbReference>
<dbReference type="Pfam" id="PF26356">
    <property type="entry name" value="Pelota_N"/>
    <property type="match status" value="1"/>
</dbReference>
<dbReference type="SUPFAM" id="SSF53137">
    <property type="entry name" value="Translational machinery components"/>
    <property type="match status" value="1"/>
</dbReference>
<dbReference type="GO" id="GO:0070651">
    <property type="term" value="P:nonfunctional rRNA decay"/>
    <property type="evidence" value="ECO:0007669"/>
    <property type="project" value="TreeGrafter"/>
</dbReference>
<dbReference type="InterPro" id="IPR005141">
    <property type="entry name" value="eRF1_2"/>
</dbReference>
<organism evidence="9">
    <name type="scientific">Spumella elongata</name>
    <dbReference type="NCBI Taxonomy" id="89044"/>
    <lineage>
        <taxon>Eukaryota</taxon>
        <taxon>Sar</taxon>
        <taxon>Stramenopiles</taxon>
        <taxon>Ochrophyta</taxon>
        <taxon>Chrysophyceae</taxon>
        <taxon>Chromulinales</taxon>
        <taxon>Chromulinaceae</taxon>
        <taxon>Spumella</taxon>
    </lineage>
</organism>
<evidence type="ECO:0000256" key="6">
    <source>
        <dbReference type="RuleBase" id="RU362019"/>
    </source>
</evidence>
<dbReference type="FunFam" id="2.30.30.870:FF:000001">
    <property type="entry name" value="Protein pelota homolog"/>
    <property type="match status" value="1"/>
</dbReference>
<dbReference type="InterPro" id="IPR005142">
    <property type="entry name" value="eRF1_3"/>
</dbReference>
<dbReference type="InterPro" id="IPR029064">
    <property type="entry name" value="Ribosomal_eL30-like_sf"/>
</dbReference>
<evidence type="ECO:0000256" key="4">
    <source>
        <dbReference type="ARBA" id="ARBA00022490"/>
    </source>
</evidence>
<dbReference type="EMBL" id="HBIC01060195">
    <property type="protein sequence ID" value="CAE0302035.1"/>
    <property type="molecule type" value="Transcribed_RNA"/>
</dbReference>
<proteinExistence type="inferred from homology"/>